<evidence type="ECO:0000256" key="3">
    <source>
        <dbReference type="ARBA" id="ARBA00023295"/>
    </source>
</evidence>
<evidence type="ECO:0000256" key="5">
    <source>
        <dbReference type="SAM" id="MobiDB-lite"/>
    </source>
</evidence>
<evidence type="ECO:0000256" key="6">
    <source>
        <dbReference type="SAM" id="SignalP"/>
    </source>
</evidence>
<protein>
    <submittedName>
        <fullName evidence="9">Beta-N-acetylglucosaminidase</fullName>
    </submittedName>
</protein>
<dbReference type="PANTHER" id="PTHR43678:SF1">
    <property type="entry name" value="BETA-N-ACETYLHEXOSAMINIDASE"/>
    <property type="match status" value="1"/>
</dbReference>
<dbReference type="InterPro" id="IPR052764">
    <property type="entry name" value="GH20_Enzymes"/>
</dbReference>
<evidence type="ECO:0000256" key="1">
    <source>
        <dbReference type="ARBA" id="ARBA00006285"/>
    </source>
</evidence>
<feature type="domain" description="Beta-hexosaminidase bacterial type N-terminal" evidence="8">
    <location>
        <begin position="71"/>
        <end position="184"/>
    </location>
</feature>
<dbReference type="Gene3D" id="3.30.379.10">
    <property type="entry name" value="Chitobiase/beta-hexosaminidase domain 2-like"/>
    <property type="match status" value="1"/>
</dbReference>
<dbReference type="GO" id="GO:0005975">
    <property type="term" value="P:carbohydrate metabolic process"/>
    <property type="evidence" value="ECO:0007669"/>
    <property type="project" value="InterPro"/>
</dbReference>
<keyword evidence="3" id="KW-0326">Glycosidase</keyword>
<feature type="compositionally biased region" description="Gly residues" evidence="5">
    <location>
        <begin position="36"/>
        <end position="48"/>
    </location>
</feature>
<dbReference type="SUPFAM" id="SSF51445">
    <property type="entry name" value="(Trans)glycosidases"/>
    <property type="match status" value="1"/>
</dbReference>
<dbReference type="InterPro" id="IPR015882">
    <property type="entry name" value="HEX_bac_N"/>
</dbReference>
<dbReference type="PROSITE" id="PS51257">
    <property type="entry name" value="PROKAR_LIPOPROTEIN"/>
    <property type="match status" value="1"/>
</dbReference>
<sequence length="537" mass="58633">MGSRRPKKLTTAATVLAASTVSLLTLGGCSTEDTGSGTGTGVSGGGATGSHSSGAPQPTEPARTGPAPASVPSVRTWDPVRGPAWKPSKFTRVVADPDGPLADSARLLSKELKVPFSKGPARTGDVQLSLDQGVKAGREGYVLDSREGRVRIAGQGAAGVFYGTRTLLQSVRATGAVADGVVHDEPDRPQRGLMVDIARKHFTAGWIEDRIREMGDLKLNQLQLHLSDDQAFRVESSTHPEVVSRPHLTKAQLRRIVKLAESRHIEVVPEIDSPGHLGAVLKAHPEIQLKDRSGRPTEGAVDISDPRAAKIVDDLLREYADLFPGRHWHLGGDEFVPLTRKDPEADYPGLAAKAREEFGRGARVQDLATKWLNDRAAVVREKGKIPQAWNDGIHEGGKAHAEHDRQVAYWTGKEPGARSPESYLKEGWQLVNMNDEYLYYVLGEPNRFRYPTGRRIYEQWTPAVLRGTRPVPKSLSGPGHILGGRFAVWCDRSEAQTQNEVAAGIRAPLRALAQKVWDPQKPSMSWEDFKRRGERAS</sequence>
<feature type="domain" description="Glycoside hydrolase family 20 catalytic" evidence="7">
    <location>
        <begin position="191"/>
        <end position="519"/>
    </location>
</feature>
<dbReference type="Gene3D" id="3.20.20.80">
    <property type="entry name" value="Glycosidases"/>
    <property type="match status" value="1"/>
</dbReference>
<evidence type="ECO:0000313" key="10">
    <source>
        <dbReference type="Proteomes" id="UP000176005"/>
    </source>
</evidence>
<dbReference type="CDD" id="cd06564">
    <property type="entry name" value="GH20_DspB_LnbB-like"/>
    <property type="match status" value="1"/>
</dbReference>
<dbReference type="EMBL" id="LJGW01000127">
    <property type="protein sequence ID" value="OEV12637.1"/>
    <property type="molecule type" value="Genomic_DNA"/>
</dbReference>
<name>A0A1E7L8U8_9ACTN</name>
<keyword evidence="6" id="KW-0732">Signal</keyword>
<gene>
    <name evidence="9" type="ORF">AN218_07275</name>
</gene>
<feature type="region of interest" description="Disordered" evidence="5">
    <location>
        <begin position="27"/>
        <end position="82"/>
    </location>
</feature>
<dbReference type="InterPro" id="IPR025705">
    <property type="entry name" value="Beta_hexosaminidase_sua/sub"/>
</dbReference>
<keyword evidence="2" id="KW-0378">Hydrolase</keyword>
<feature type="signal peptide" evidence="6">
    <location>
        <begin position="1"/>
        <end position="27"/>
    </location>
</feature>
<evidence type="ECO:0000313" key="9">
    <source>
        <dbReference type="EMBL" id="OEV12637.1"/>
    </source>
</evidence>
<dbReference type="Pfam" id="PF02838">
    <property type="entry name" value="Glyco_hydro_20b"/>
    <property type="match status" value="1"/>
</dbReference>
<dbReference type="InterPro" id="IPR017853">
    <property type="entry name" value="GH"/>
</dbReference>
<dbReference type="AlphaFoldDB" id="A0A1E7L8U8"/>
<evidence type="ECO:0000259" key="7">
    <source>
        <dbReference type="Pfam" id="PF00728"/>
    </source>
</evidence>
<dbReference type="PRINTS" id="PR00738">
    <property type="entry name" value="GLHYDRLASE20"/>
</dbReference>
<dbReference type="InterPro" id="IPR029018">
    <property type="entry name" value="Hex-like_dom2"/>
</dbReference>
<dbReference type="PATRIC" id="fig|518642.10.peg.1339"/>
<dbReference type="RefSeq" id="WP_070015935.1">
    <property type="nucleotide sequence ID" value="NZ_LJGW01000127.1"/>
</dbReference>
<feature type="chain" id="PRO_5039712865" evidence="6">
    <location>
        <begin position="28"/>
        <end position="537"/>
    </location>
</feature>
<organism evidence="9 10">
    <name type="scientific">Streptomyces nanshensis</name>
    <dbReference type="NCBI Taxonomy" id="518642"/>
    <lineage>
        <taxon>Bacteria</taxon>
        <taxon>Bacillati</taxon>
        <taxon>Actinomycetota</taxon>
        <taxon>Actinomycetes</taxon>
        <taxon>Kitasatosporales</taxon>
        <taxon>Streptomycetaceae</taxon>
        <taxon>Streptomyces</taxon>
    </lineage>
</organism>
<comment type="similarity">
    <text evidence="1">Belongs to the glycosyl hydrolase 20 family.</text>
</comment>
<comment type="caution">
    <text evidence="9">The sequence shown here is derived from an EMBL/GenBank/DDBJ whole genome shotgun (WGS) entry which is preliminary data.</text>
</comment>
<evidence type="ECO:0000259" key="8">
    <source>
        <dbReference type="Pfam" id="PF02838"/>
    </source>
</evidence>
<reference evidence="9 10" key="1">
    <citation type="journal article" date="2016" name="Front. Microbiol.">
        <title>Comparative Genomics Analysis of Streptomyces Species Reveals Their Adaptation to the Marine Environment and Their Diversity at the Genomic Level.</title>
        <authorList>
            <person name="Tian X."/>
            <person name="Zhang Z."/>
            <person name="Yang T."/>
            <person name="Chen M."/>
            <person name="Li J."/>
            <person name="Chen F."/>
            <person name="Yang J."/>
            <person name="Li W."/>
            <person name="Zhang B."/>
            <person name="Zhang Z."/>
            <person name="Wu J."/>
            <person name="Zhang C."/>
            <person name="Long L."/>
            <person name="Xiao J."/>
        </authorList>
    </citation>
    <scope>NUCLEOTIDE SEQUENCE [LARGE SCALE GENOMIC DNA]</scope>
    <source>
        <strain evidence="9 10">SCSIO 10429</strain>
    </source>
</reference>
<accession>A0A1E7L8U8</accession>
<dbReference type="PANTHER" id="PTHR43678">
    <property type="entry name" value="PUTATIVE (AFU_ORTHOLOGUE AFUA_2G00640)-RELATED"/>
    <property type="match status" value="1"/>
</dbReference>
<dbReference type="Proteomes" id="UP000176005">
    <property type="component" value="Unassembled WGS sequence"/>
</dbReference>
<dbReference type="GO" id="GO:0004563">
    <property type="term" value="F:beta-N-acetylhexosaminidase activity"/>
    <property type="evidence" value="ECO:0007669"/>
    <property type="project" value="InterPro"/>
</dbReference>
<evidence type="ECO:0000256" key="4">
    <source>
        <dbReference type="PIRSR" id="PIRSR625705-1"/>
    </source>
</evidence>
<feature type="active site" description="Proton donor" evidence="4">
    <location>
        <position position="334"/>
    </location>
</feature>
<keyword evidence="10" id="KW-1185">Reference proteome</keyword>
<evidence type="ECO:0000256" key="2">
    <source>
        <dbReference type="ARBA" id="ARBA00022801"/>
    </source>
</evidence>
<dbReference type="Pfam" id="PF00728">
    <property type="entry name" value="Glyco_hydro_20"/>
    <property type="match status" value="1"/>
</dbReference>
<dbReference type="InterPro" id="IPR015883">
    <property type="entry name" value="Glyco_hydro_20_cat"/>
</dbReference>
<proteinExistence type="inferred from homology"/>
<dbReference type="SUPFAM" id="SSF55545">
    <property type="entry name" value="beta-N-acetylhexosaminidase-like domain"/>
    <property type="match status" value="1"/>
</dbReference>